<gene>
    <name evidence="1" type="ORF">UCDDA912_g09567</name>
</gene>
<dbReference type="AlphaFoldDB" id="A0A0G2HQM0"/>
<protein>
    <submittedName>
        <fullName evidence="1">Putative gpi inositol-deacylase</fullName>
    </submittedName>
</protein>
<reference evidence="1 2" key="2">
    <citation type="submission" date="2015-05" db="EMBL/GenBank/DDBJ databases">
        <authorList>
            <person name="Morales-Cruz A."/>
            <person name="Amrine K.C."/>
            <person name="Cantu D."/>
        </authorList>
    </citation>
    <scope>NUCLEOTIDE SEQUENCE [LARGE SCALE GENOMIC DNA]</scope>
    <source>
        <strain evidence="1">DA912</strain>
    </source>
</reference>
<sequence>MFDGDGQSRWFTHPQKGEYLFRVSKDVFSIYEWSDLLLVSSIAVSAENLFGRLAPLHHTQYFATVSDSLGRPVEATKANNKTHAGYRGIQIWDSSDLDKPSAQPKPTHTLDRALASEIEHIIGAFGVRMVFYTTDHWIASVDLQAPAAKGIKLPRLPAVEQE</sequence>
<comment type="caution">
    <text evidence="1">The sequence shown here is derived from an EMBL/GenBank/DDBJ whole genome shotgun (WGS) entry which is preliminary data.</text>
</comment>
<evidence type="ECO:0000313" key="2">
    <source>
        <dbReference type="Proteomes" id="UP000034680"/>
    </source>
</evidence>
<dbReference type="Proteomes" id="UP000034680">
    <property type="component" value="Unassembled WGS sequence"/>
</dbReference>
<proteinExistence type="predicted"/>
<accession>A0A0G2HQM0</accession>
<name>A0A0G2HQM0_9PEZI</name>
<dbReference type="OrthoDB" id="194358at2759"/>
<keyword evidence="2" id="KW-1185">Reference proteome</keyword>
<organism evidence="1 2">
    <name type="scientific">Diaporthe ampelina</name>
    <dbReference type="NCBI Taxonomy" id="1214573"/>
    <lineage>
        <taxon>Eukaryota</taxon>
        <taxon>Fungi</taxon>
        <taxon>Dikarya</taxon>
        <taxon>Ascomycota</taxon>
        <taxon>Pezizomycotina</taxon>
        <taxon>Sordariomycetes</taxon>
        <taxon>Sordariomycetidae</taxon>
        <taxon>Diaporthales</taxon>
        <taxon>Diaporthaceae</taxon>
        <taxon>Diaporthe</taxon>
    </lineage>
</organism>
<evidence type="ECO:0000313" key="1">
    <source>
        <dbReference type="EMBL" id="KKY30480.1"/>
    </source>
</evidence>
<reference evidence="1 2" key="1">
    <citation type="submission" date="2015-05" db="EMBL/GenBank/DDBJ databases">
        <title>Distinctive expansion of gene families associated with plant cell wall degradation and secondary metabolism in the genomes of grapevine trunk pathogens.</title>
        <authorList>
            <person name="Lawrence D.P."/>
            <person name="Travadon R."/>
            <person name="Rolshausen P.E."/>
            <person name="Baumgartner K."/>
        </authorList>
    </citation>
    <scope>NUCLEOTIDE SEQUENCE [LARGE SCALE GENOMIC DNA]</scope>
    <source>
        <strain evidence="1">DA912</strain>
    </source>
</reference>
<dbReference type="EMBL" id="LCUC01000477">
    <property type="protein sequence ID" value="KKY30480.1"/>
    <property type="molecule type" value="Genomic_DNA"/>
</dbReference>